<evidence type="ECO:0000313" key="3">
    <source>
        <dbReference type="Proteomes" id="UP000321571"/>
    </source>
</evidence>
<protein>
    <submittedName>
        <fullName evidence="2">DUF1684 domain-containing protein</fullName>
    </submittedName>
</protein>
<proteinExistence type="predicted"/>
<keyword evidence="3" id="KW-1185">Reference proteome</keyword>
<dbReference type="InterPro" id="IPR012467">
    <property type="entry name" value="DUF1684"/>
</dbReference>
<dbReference type="OrthoDB" id="5493262at2"/>
<dbReference type="Pfam" id="PF07920">
    <property type="entry name" value="DUF1684"/>
    <property type="match status" value="1"/>
</dbReference>
<dbReference type="EMBL" id="VDUX01000006">
    <property type="protein sequence ID" value="TXL57777.1"/>
    <property type="molecule type" value="Genomic_DNA"/>
</dbReference>
<comment type="caution">
    <text evidence="2">The sequence shown here is derived from an EMBL/GenBank/DDBJ whole genome shotgun (WGS) entry which is preliminary data.</text>
</comment>
<reference evidence="2 3" key="1">
    <citation type="submission" date="2019-06" db="EMBL/GenBank/DDBJ databases">
        <title>Aeromicrobium sp. nov., isolated from a maize field.</title>
        <authorList>
            <person name="Lin S.-Y."/>
            <person name="Tsai C.-F."/>
            <person name="Young C.-C."/>
        </authorList>
    </citation>
    <scope>NUCLEOTIDE SEQUENCE [LARGE SCALE GENOMIC DNA]</scope>
    <source>
        <strain evidence="2 3">CC-CFT486</strain>
    </source>
</reference>
<evidence type="ECO:0000256" key="1">
    <source>
        <dbReference type="SAM" id="MobiDB-lite"/>
    </source>
</evidence>
<gene>
    <name evidence="2" type="ORF">FHP06_12955</name>
</gene>
<dbReference type="PANTHER" id="PTHR41913:SF1">
    <property type="entry name" value="DUF1684 DOMAIN-CONTAINING PROTEIN"/>
    <property type="match status" value="1"/>
</dbReference>
<dbReference type="Proteomes" id="UP000321571">
    <property type="component" value="Unassembled WGS sequence"/>
</dbReference>
<name>A0A5C8NDU3_9ACTN</name>
<evidence type="ECO:0000313" key="2">
    <source>
        <dbReference type="EMBL" id="TXL57777.1"/>
    </source>
</evidence>
<dbReference type="PANTHER" id="PTHR41913">
    <property type="entry name" value="DUF1684 DOMAIN-CONTAINING PROTEIN"/>
    <property type="match status" value="1"/>
</dbReference>
<organism evidence="2 3">
    <name type="scientific">Aeromicrobium terrae</name>
    <dbReference type="NCBI Taxonomy" id="2498846"/>
    <lineage>
        <taxon>Bacteria</taxon>
        <taxon>Bacillati</taxon>
        <taxon>Actinomycetota</taxon>
        <taxon>Actinomycetes</taxon>
        <taxon>Propionibacteriales</taxon>
        <taxon>Nocardioidaceae</taxon>
        <taxon>Aeromicrobium</taxon>
    </lineage>
</organism>
<feature type="region of interest" description="Disordered" evidence="1">
    <location>
        <begin position="25"/>
        <end position="45"/>
    </location>
</feature>
<feature type="region of interest" description="Disordered" evidence="1">
    <location>
        <begin position="63"/>
        <end position="88"/>
    </location>
</feature>
<accession>A0A5C8NDU3</accession>
<dbReference type="AlphaFoldDB" id="A0A5C8NDU3"/>
<sequence>MSALYAEVCADDDPERGHATWRAGRDDLFRTHPQSPLPARDPLRETGLPYWPYDPAWRLSAPIGPADPDDRPGGGAGPWAAERTVDGGDDGNVTMVRIGALDVPGVGSLDVWRLHQYAGGLFVPIKDGTSGQESYGAGRYLLDTAKGAWLGTDGDELVLDLNFTYHPSCRYDDRWRCPLAPPGNTVGVRVEAGERLSA</sequence>